<proteinExistence type="predicted"/>
<dbReference type="EMBL" id="JADBGQ010000010">
    <property type="protein sequence ID" value="KAG5375882.1"/>
    <property type="molecule type" value="Genomic_DNA"/>
</dbReference>
<keyword evidence="2" id="KW-1185">Reference proteome</keyword>
<accession>A0ABQ7KPK9</accession>
<evidence type="ECO:0000313" key="2">
    <source>
        <dbReference type="Proteomes" id="UP000823674"/>
    </source>
</evidence>
<evidence type="ECO:0000313" key="1">
    <source>
        <dbReference type="EMBL" id="KAG5375882.1"/>
    </source>
</evidence>
<comment type="caution">
    <text evidence="1">The sequence shown here is derived from an EMBL/GenBank/DDBJ whole genome shotgun (WGS) entry which is preliminary data.</text>
</comment>
<sequence>MSGNMKDKLAPNNNACKTTPAVTALMANAYANATVLKKIENLVVTFCHKKSTETSSRFFCLNRKGYNKIYQTP</sequence>
<name>A0ABQ7KPK9_BRACM</name>
<gene>
    <name evidence="1" type="primary">A10p008210.1_BraROA</name>
    <name evidence="1" type="ORF">IGI04_040478</name>
</gene>
<evidence type="ECO:0008006" key="3">
    <source>
        <dbReference type="Google" id="ProtNLM"/>
    </source>
</evidence>
<protein>
    <recommendedName>
        <fullName evidence="3">BURP domain-containing protein</fullName>
    </recommendedName>
</protein>
<dbReference type="Proteomes" id="UP000823674">
    <property type="component" value="Chromosome A10"/>
</dbReference>
<reference evidence="1 2" key="1">
    <citation type="submission" date="2021-03" db="EMBL/GenBank/DDBJ databases">
        <authorList>
            <person name="King G.J."/>
            <person name="Bancroft I."/>
            <person name="Baten A."/>
            <person name="Bloomfield J."/>
            <person name="Borpatragohain P."/>
            <person name="He Z."/>
            <person name="Irish N."/>
            <person name="Irwin J."/>
            <person name="Liu K."/>
            <person name="Mauleon R.P."/>
            <person name="Moore J."/>
            <person name="Morris R."/>
            <person name="Ostergaard L."/>
            <person name="Wang B."/>
            <person name="Wells R."/>
        </authorList>
    </citation>
    <scope>NUCLEOTIDE SEQUENCE [LARGE SCALE GENOMIC DNA]</scope>
    <source>
        <strain evidence="1">R-o-18</strain>
        <tissue evidence="1">Leaf</tissue>
    </source>
</reference>
<organism evidence="1 2">
    <name type="scientific">Brassica rapa subsp. trilocularis</name>
    <dbReference type="NCBI Taxonomy" id="1813537"/>
    <lineage>
        <taxon>Eukaryota</taxon>
        <taxon>Viridiplantae</taxon>
        <taxon>Streptophyta</taxon>
        <taxon>Embryophyta</taxon>
        <taxon>Tracheophyta</taxon>
        <taxon>Spermatophyta</taxon>
        <taxon>Magnoliopsida</taxon>
        <taxon>eudicotyledons</taxon>
        <taxon>Gunneridae</taxon>
        <taxon>Pentapetalae</taxon>
        <taxon>rosids</taxon>
        <taxon>malvids</taxon>
        <taxon>Brassicales</taxon>
        <taxon>Brassicaceae</taxon>
        <taxon>Brassiceae</taxon>
        <taxon>Brassica</taxon>
    </lineage>
</organism>